<dbReference type="InterPro" id="IPR019734">
    <property type="entry name" value="TPR_rpt"/>
</dbReference>
<keyword evidence="1" id="KW-0697">Rotamase</keyword>
<gene>
    <name evidence="5" type="ORF">HNQ39_000599</name>
</gene>
<dbReference type="PANTHER" id="PTHR47245:SF2">
    <property type="entry name" value="PEPTIDYL-PROLYL CIS-TRANS ISOMERASE HP_0175-RELATED"/>
    <property type="match status" value="1"/>
</dbReference>
<organism evidence="5 6">
    <name type="scientific">Armatimonas rosea</name>
    <dbReference type="NCBI Taxonomy" id="685828"/>
    <lineage>
        <taxon>Bacteria</taxon>
        <taxon>Bacillati</taxon>
        <taxon>Armatimonadota</taxon>
        <taxon>Armatimonadia</taxon>
        <taxon>Armatimonadales</taxon>
        <taxon>Armatimonadaceae</taxon>
        <taxon>Armatimonas</taxon>
    </lineage>
</organism>
<evidence type="ECO:0000313" key="6">
    <source>
        <dbReference type="Proteomes" id="UP000520814"/>
    </source>
</evidence>
<dbReference type="Pfam" id="PF13616">
    <property type="entry name" value="Rotamase_3"/>
    <property type="match status" value="1"/>
</dbReference>
<dbReference type="EMBL" id="JACHGW010000001">
    <property type="protein sequence ID" value="MBB6048837.1"/>
    <property type="molecule type" value="Genomic_DNA"/>
</dbReference>
<feature type="region of interest" description="Disordered" evidence="2">
    <location>
        <begin position="491"/>
        <end position="514"/>
    </location>
</feature>
<dbReference type="PANTHER" id="PTHR47245">
    <property type="entry name" value="PEPTIDYLPROLYL ISOMERASE"/>
    <property type="match status" value="1"/>
</dbReference>
<keyword evidence="3" id="KW-1133">Transmembrane helix</keyword>
<protein>
    <submittedName>
        <fullName evidence="5">Parvulin-like peptidyl-prolyl isomerase</fullName>
    </submittedName>
</protein>
<dbReference type="Pfam" id="PF13181">
    <property type="entry name" value="TPR_8"/>
    <property type="match status" value="1"/>
</dbReference>
<dbReference type="SUPFAM" id="SSF109998">
    <property type="entry name" value="Triger factor/SurA peptide-binding domain-like"/>
    <property type="match status" value="1"/>
</dbReference>
<dbReference type="Gene3D" id="3.10.50.40">
    <property type="match status" value="1"/>
</dbReference>
<evidence type="ECO:0000313" key="5">
    <source>
        <dbReference type="EMBL" id="MBB6048837.1"/>
    </source>
</evidence>
<proteinExistence type="predicted"/>
<dbReference type="InterPro" id="IPR046357">
    <property type="entry name" value="PPIase_dom_sf"/>
</dbReference>
<dbReference type="Gene3D" id="1.25.40.10">
    <property type="entry name" value="Tetratricopeptide repeat domain"/>
    <property type="match status" value="1"/>
</dbReference>
<keyword evidence="6" id="KW-1185">Reference proteome</keyword>
<sequence>MSLMGMKEKIQKFAIPVSVGIAGIMLAGTFAGMGRNSTTTRLREAAKAETTVAKVGSLAVTQRMLDRIVDQQVQQFAMFGMPKPPAEALDNYRLRALDVIKSQQALVASAQKAGITLSDDDIKKGIDEVWEKQLRPQVTKTLSLPETATDKEVDAALAKSGNGATVELLKQQYIDPEAVKIKLYNDKLTKQVADKLTLDSYKVRHILVKWDGKTTTEAAAKAKAEKLLAEVKATPTKFGDIAKASSDDPGSKDKGGLYEWLKDDLKTLVPEFKAALEKLKPGETTTELVRHADPKSYSGFHIIHLDEISKASDEKREKAAQGELTKLVDAAAPGIKLELLAPGLQAAQYVQEASKDPKKIDEKLLGKALAELEKIKPEEDSAGTTPLRKAVIFEQLKQSDKAIAAYQEAIKASGDKVDTRKKIATLLIEKGDKADAIAQLTEAEKLAPPEPDIWFQIGQLYDKAGDKAGMARAIVKNQELTKRQQQQLAAQAAAAAQANKKPGEIQLPGEDKKK</sequence>
<feature type="domain" description="PpiC" evidence="4">
    <location>
        <begin position="198"/>
        <end position="307"/>
    </location>
</feature>
<dbReference type="SUPFAM" id="SSF54534">
    <property type="entry name" value="FKBP-like"/>
    <property type="match status" value="1"/>
</dbReference>
<evidence type="ECO:0000256" key="2">
    <source>
        <dbReference type="SAM" id="MobiDB-lite"/>
    </source>
</evidence>
<feature type="transmembrane region" description="Helical" evidence="3">
    <location>
        <begin position="12"/>
        <end position="33"/>
    </location>
</feature>
<name>A0A7W9SLH5_ARMRO</name>
<dbReference type="RefSeq" id="WP_184192460.1">
    <property type="nucleotide sequence ID" value="NZ_JACHGW010000001.1"/>
</dbReference>
<evidence type="ECO:0000256" key="1">
    <source>
        <dbReference type="PROSITE-ProRule" id="PRU00278"/>
    </source>
</evidence>
<dbReference type="SUPFAM" id="SSF48452">
    <property type="entry name" value="TPR-like"/>
    <property type="match status" value="1"/>
</dbReference>
<dbReference type="InterPro" id="IPR011990">
    <property type="entry name" value="TPR-like_helical_dom_sf"/>
</dbReference>
<accession>A0A7W9SLH5</accession>
<dbReference type="Pfam" id="PF13624">
    <property type="entry name" value="SurA_N_3"/>
    <property type="match status" value="1"/>
</dbReference>
<reference evidence="5 6" key="1">
    <citation type="submission" date="2020-08" db="EMBL/GenBank/DDBJ databases">
        <title>Genomic Encyclopedia of Type Strains, Phase IV (KMG-IV): sequencing the most valuable type-strain genomes for metagenomic binning, comparative biology and taxonomic classification.</title>
        <authorList>
            <person name="Goeker M."/>
        </authorList>
    </citation>
    <scope>NUCLEOTIDE SEQUENCE [LARGE SCALE GENOMIC DNA]</scope>
    <source>
        <strain evidence="5 6">DSM 23562</strain>
    </source>
</reference>
<dbReference type="Proteomes" id="UP000520814">
    <property type="component" value="Unassembled WGS sequence"/>
</dbReference>
<dbReference type="PROSITE" id="PS50198">
    <property type="entry name" value="PPIC_PPIASE_2"/>
    <property type="match status" value="1"/>
</dbReference>
<dbReference type="InterPro" id="IPR000297">
    <property type="entry name" value="PPIase_PpiC"/>
</dbReference>
<keyword evidence="1 5" id="KW-0413">Isomerase</keyword>
<evidence type="ECO:0000256" key="3">
    <source>
        <dbReference type="SAM" id="Phobius"/>
    </source>
</evidence>
<keyword evidence="3" id="KW-0812">Transmembrane</keyword>
<comment type="caution">
    <text evidence="5">The sequence shown here is derived from an EMBL/GenBank/DDBJ whole genome shotgun (WGS) entry which is preliminary data.</text>
</comment>
<dbReference type="InterPro" id="IPR050245">
    <property type="entry name" value="PrsA_foldase"/>
</dbReference>
<dbReference type="AlphaFoldDB" id="A0A7W9SLH5"/>
<dbReference type="InterPro" id="IPR027304">
    <property type="entry name" value="Trigger_fact/SurA_dom_sf"/>
</dbReference>
<keyword evidence="3" id="KW-0472">Membrane</keyword>
<dbReference type="SMART" id="SM00028">
    <property type="entry name" value="TPR"/>
    <property type="match status" value="3"/>
</dbReference>
<dbReference type="GO" id="GO:0003755">
    <property type="term" value="F:peptidyl-prolyl cis-trans isomerase activity"/>
    <property type="evidence" value="ECO:0007669"/>
    <property type="project" value="UniProtKB-KW"/>
</dbReference>
<evidence type="ECO:0000259" key="4">
    <source>
        <dbReference type="PROSITE" id="PS50198"/>
    </source>
</evidence>